<feature type="transmembrane region" description="Helical" evidence="6">
    <location>
        <begin position="187"/>
        <end position="208"/>
    </location>
</feature>
<comment type="subcellular location">
    <subcellularLocation>
        <location evidence="1">Cell membrane</location>
        <topology evidence="1">Multi-pass membrane protein</topology>
    </subcellularLocation>
</comment>
<accession>A0A2I7N7L6</accession>
<evidence type="ECO:0000256" key="3">
    <source>
        <dbReference type="ARBA" id="ARBA00022692"/>
    </source>
</evidence>
<feature type="transmembrane region" description="Helical" evidence="6">
    <location>
        <begin position="102"/>
        <end position="122"/>
    </location>
</feature>
<keyword evidence="4 6" id="KW-1133">Transmembrane helix</keyword>
<dbReference type="OrthoDB" id="5584577at2"/>
<feature type="transmembrane region" description="Helical" evidence="6">
    <location>
        <begin position="220"/>
        <end position="237"/>
    </location>
</feature>
<feature type="transmembrane region" description="Helical" evidence="6">
    <location>
        <begin position="249"/>
        <end position="268"/>
    </location>
</feature>
<feature type="domain" description="EamA" evidence="7">
    <location>
        <begin position="157"/>
        <end position="290"/>
    </location>
</feature>
<dbReference type="SUPFAM" id="SSF103481">
    <property type="entry name" value="Multidrug resistance efflux transporter EmrE"/>
    <property type="match status" value="2"/>
</dbReference>
<dbReference type="KEGG" id="nba:CUN60_09165"/>
<dbReference type="RefSeq" id="WP_102951751.1">
    <property type="nucleotide sequence ID" value="NZ_CP024847.1"/>
</dbReference>
<organism evidence="8 9">
    <name type="scientific">Aquella oligotrophica</name>
    <dbReference type="NCBI Taxonomy" id="2067065"/>
    <lineage>
        <taxon>Bacteria</taxon>
        <taxon>Pseudomonadati</taxon>
        <taxon>Pseudomonadota</taxon>
        <taxon>Betaproteobacteria</taxon>
        <taxon>Neisseriales</taxon>
        <taxon>Neisseriaceae</taxon>
        <taxon>Aquella</taxon>
    </lineage>
</organism>
<protein>
    <submittedName>
        <fullName evidence="8">EamA family transporter</fullName>
    </submittedName>
</protein>
<dbReference type="AlphaFoldDB" id="A0A2I7N7L6"/>
<keyword evidence="3 6" id="KW-0812">Transmembrane</keyword>
<gene>
    <name evidence="8" type="ORF">CUN60_09165</name>
</gene>
<dbReference type="Proteomes" id="UP000236655">
    <property type="component" value="Chromosome"/>
</dbReference>
<dbReference type="PANTHER" id="PTHR32322">
    <property type="entry name" value="INNER MEMBRANE TRANSPORTER"/>
    <property type="match status" value="1"/>
</dbReference>
<feature type="transmembrane region" description="Helical" evidence="6">
    <location>
        <begin position="75"/>
        <end position="96"/>
    </location>
</feature>
<keyword evidence="5 6" id="KW-0472">Membrane</keyword>
<dbReference type="PANTHER" id="PTHR32322:SF18">
    <property type="entry name" value="S-ADENOSYLMETHIONINE_S-ADENOSYLHOMOCYSTEINE TRANSPORTER"/>
    <property type="match status" value="1"/>
</dbReference>
<dbReference type="InterPro" id="IPR050638">
    <property type="entry name" value="AA-Vitamin_Transporters"/>
</dbReference>
<feature type="domain" description="EamA" evidence="7">
    <location>
        <begin position="9"/>
        <end position="144"/>
    </location>
</feature>
<keyword evidence="2" id="KW-1003">Cell membrane</keyword>
<keyword evidence="9" id="KW-1185">Reference proteome</keyword>
<dbReference type="GO" id="GO:0005886">
    <property type="term" value="C:plasma membrane"/>
    <property type="evidence" value="ECO:0007669"/>
    <property type="project" value="UniProtKB-SubCell"/>
</dbReference>
<dbReference type="Gene3D" id="1.10.3730.20">
    <property type="match status" value="1"/>
</dbReference>
<evidence type="ECO:0000256" key="5">
    <source>
        <dbReference type="ARBA" id="ARBA00023136"/>
    </source>
</evidence>
<feature type="transmembrane region" description="Helical" evidence="6">
    <location>
        <begin position="274"/>
        <end position="291"/>
    </location>
</feature>
<evidence type="ECO:0000256" key="1">
    <source>
        <dbReference type="ARBA" id="ARBA00004651"/>
    </source>
</evidence>
<dbReference type="Pfam" id="PF00892">
    <property type="entry name" value="EamA"/>
    <property type="match status" value="2"/>
</dbReference>
<feature type="transmembrane region" description="Helical" evidence="6">
    <location>
        <begin position="155"/>
        <end position="175"/>
    </location>
</feature>
<evidence type="ECO:0000313" key="8">
    <source>
        <dbReference type="EMBL" id="AUR52458.1"/>
    </source>
</evidence>
<feature type="transmembrane region" description="Helical" evidence="6">
    <location>
        <begin position="129"/>
        <end position="149"/>
    </location>
</feature>
<dbReference type="EMBL" id="CP024847">
    <property type="protein sequence ID" value="AUR52458.1"/>
    <property type="molecule type" value="Genomic_DNA"/>
</dbReference>
<evidence type="ECO:0000256" key="6">
    <source>
        <dbReference type="SAM" id="Phobius"/>
    </source>
</evidence>
<dbReference type="InterPro" id="IPR037185">
    <property type="entry name" value="EmrE-like"/>
</dbReference>
<evidence type="ECO:0000256" key="2">
    <source>
        <dbReference type="ARBA" id="ARBA00022475"/>
    </source>
</evidence>
<evidence type="ECO:0000313" key="9">
    <source>
        <dbReference type="Proteomes" id="UP000236655"/>
    </source>
</evidence>
<feature type="transmembrane region" description="Helical" evidence="6">
    <location>
        <begin position="36"/>
        <end position="55"/>
    </location>
</feature>
<reference evidence="9" key="1">
    <citation type="submission" date="2017-11" db="EMBL/GenBank/DDBJ databases">
        <authorList>
            <person name="Chan K.G."/>
            <person name="Lee L.S."/>
        </authorList>
    </citation>
    <scope>NUCLEOTIDE SEQUENCE [LARGE SCALE GENOMIC DNA]</scope>
    <source>
        <strain evidence="9">DSM 100970</strain>
    </source>
</reference>
<proteinExistence type="predicted"/>
<sequence length="293" mass="32826">MNKILLKSMGWLFLAQACVGVNIVLSKGLVNHLNPVIIMTIRFSFASIFMLLLLIRNDDARRFKFDFCRNDWFVLFAKAIGAGVAFNFIMLSGLHYTDANSAGLITSLLPAVVICLNILLFRQKMTSKMMLSIMISICGLILINYGALGSQNSKAVLGNFLIFISLIPDGLYYTLSKYYPLKMNNMLKVFMLNAINVPILFIIILFLPASLWSMVSLHDWTMLIIIGINSGLFFIFWQKGIKNIDAAYAALSTAFMPLATVILAWIILGEGLTLNKFIGMMLVMMSIVIYARK</sequence>
<evidence type="ECO:0000256" key="4">
    <source>
        <dbReference type="ARBA" id="ARBA00022989"/>
    </source>
</evidence>
<evidence type="ECO:0000259" key="7">
    <source>
        <dbReference type="Pfam" id="PF00892"/>
    </source>
</evidence>
<dbReference type="InterPro" id="IPR000620">
    <property type="entry name" value="EamA_dom"/>
</dbReference>
<dbReference type="PROSITE" id="PS51257">
    <property type="entry name" value="PROKAR_LIPOPROTEIN"/>
    <property type="match status" value="1"/>
</dbReference>
<name>A0A2I7N7L6_9NEIS</name>